<comment type="caution">
    <text evidence="7">Lacks conserved residue(s) required for the propagation of feature annotation.</text>
</comment>
<dbReference type="RefSeq" id="WP_038289887.1">
    <property type="nucleotide sequence ID" value="NZ_BAVR01000040.1"/>
</dbReference>
<keyword evidence="6 7" id="KW-0456">Lyase</keyword>
<evidence type="ECO:0000256" key="1">
    <source>
        <dbReference type="ARBA" id="ARBA00000200"/>
    </source>
</evidence>
<feature type="domain" description="2-C-methyl-D-erythritol 2,4-cyclodiphosphate synthase" evidence="9">
    <location>
        <begin position="1"/>
        <end position="155"/>
    </location>
</feature>
<dbReference type="NCBIfam" id="TIGR00151">
    <property type="entry name" value="ispF"/>
    <property type="match status" value="1"/>
</dbReference>
<evidence type="ECO:0000259" key="9">
    <source>
        <dbReference type="Pfam" id="PF02542"/>
    </source>
</evidence>
<evidence type="ECO:0000313" key="10">
    <source>
        <dbReference type="EMBL" id="GAE89553.1"/>
    </source>
</evidence>
<protein>
    <recommendedName>
        <fullName evidence="3 7">2-C-methyl-D-erythritol 2,4-cyclodiphosphate synthase</fullName>
        <shortName evidence="7">MECDP-synthase</shortName>
        <shortName evidence="7">MECPP-synthase</shortName>
        <shortName evidence="7">MECPS</shortName>
        <ecNumber evidence="3 7">4.6.1.12</ecNumber>
    </recommendedName>
</protein>
<dbReference type="AlphaFoldDB" id="W4V9Q3"/>
<dbReference type="CDD" id="cd00554">
    <property type="entry name" value="MECDP_synthase"/>
    <property type="match status" value="1"/>
</dbReference>
<comment type="cofactor">
    <cofactor evidence="7">
        <name>a divalent metal cation</name>
        <dbReference type="ChEBI" id="CHEBI:60240"/>
    </cofactor>
    <text evidence="7">Binds 1 divalent metal cation per subunit.</text>
</comment>
<dbReference type="Gene3D" id="3.30.1330.50">
    <property type="entry name" value="2-C-methyl-D-erythritol 2,4-cyclodiphosphate synthase"/>
    <property type="match status" value="1"/>
</dbReference>
<evidence type="ECO:0000256" key="3">
    <source>
        <dbReference type="ARBA" id="ARBA00012579"/>
    </source>
</evidence>
<dbReference type="InterPro" id="IPR020555">
    <property type="entry name" value="MECDP_synthase_CS"/>
</dbReference>
<sequence length="156" mass="16638">MKVGIGQDSHRFDFDNKDRKLVLGGVVLEGYPGLAGNSDADVILHSITNAISGVTCVNILGKISDELCLEKGITDSKVYLKEALKYLNGQKIVHVSISIECLTPKITPHIPAIRSSISRLLDIPESSIGITATTGEGLTQFGQGQGIQVFSCVTVE</sequence>
<reference evidence="10" key="1">
    <citation type="journal article" date="2014" name="Genome Announc.">
        <title>Draft Genome Sequence of Clostridium straminisolvens Strain JCM 21531T, Isolated from a Cellulose-Degrading Bacterial Community.</title>
        <authorList>
            <person name="Yuki M."/>
            <person name="Oshima K."/>
            <person name="Suda W."/>
            <person name="Sakamoto M."/>
            <person name="Kitamura K."/>
            <person name="Iida T."/>
            <person name="Hattori M."/>
            <person name="Ohkuma M."/>
        </authorList>
    </citation>
    <scope>NUCLEOTIDE SEQUENCE [LARGE SCALE GENOMIC DNA]</scope>
    <source>
        <strain evidence="10">JCM 21531</strain>
    </source>
</reference>
<dbReference type="PANTHER" id="PTHR43181">
    <property type="entry name" value="2-C-METHYL-D-ERYTHRITOL 2,4-CYCLODIPHOSPHATE SYNTHASE, CHLOROPLASTIC"/>
    <property type="match status" value="1"/>
</dbReference>
<dbReference type="STRING" id="1294263.JCM21531_3092"/>
<dbReference type="EMBL" id="BAVR01000040">
    <property type="protein sequence ID" value="GAE89553.1"/>
    <property type="molecule type" value="Genomic_DNA"/>
</dbReference>
<gene>
    <name evidence="7" type="primary">ispF</name>
    <name evidence="10" type="ORF">JCM21531_3092</name>
</gene>
<dbReference type="GO" id="GO:0016114">
    <property type="term" value="P:terpenoid biosynthetic process"/>
    <property type="evidence" value="ECO:0007669"/>
    <property type="project" value="InterPro"/>
</dbReference>
<dbReference type="Proteomes" id="UP000019109">
    <property type="component" value="Unassembled WGS sequence"/>
</dbReference>
<feature type="site" description="Transition state stabilizer" evidence="7">
    <location>
        <position position="134"/>
    </location>
</feature>
<evidence type="ECO:0000256" key="6">
    <source>
        <dbReference type="ARBA" id="ARBA00023239"/>
    </source>
</evidence>
<comment type="catalytic activity">
    <reaction evidence="1 7 8">
        <text>4-CDP-2-C-methyl-D-erythritol 2-phosphate = 2-C-methyl-D-erythritol 2,4-cyclic diphosphate + CMP</text>
        <dbReference type="Rhea" id="RHEA:23864"/>
        <dbReference type="ChEBI" id="CHEBI:57919"/>
        <dbReference type="ChEBI" id="CHEBI:58483"/>
        <dbReference type="ChEBI" id="CHEBI:60377"/>
        <dbReference type="EC" id="4.6.1.12"/>
    </reaction>
</comment>
<dbReference type="PANTHER" id="PTHR43181:SF1">
    <property type="entry name" value="2-C-METHYL-D-ERYTHRITOL 2,4-CYCLODIPHOSPHATE SYNTHASE, CHLOROPLASTIC"/>
    <property type="match status" value="1"/>
</dbReference>
<keyword evidence="5 7" id="KW-0414">Isoprene biosynthesis</keyword>
<feature type="binding site" evidence="7">
    <location>
        <begin position="133"/>
        <end position="136"/>
    </location>
    <ligand>
        <name>4-CDP-2-C-methyl-D-erythritol 2-phosphate</name>
        <dbReference type="ChEBI" id="CHEBI:57919"/>
    </ligand>
</feature>
<feature type="binding site" evidence="7">
    <location>
        <position position="8"/>
    </location>
    <ligand>
        <name>a divalent metal cation</name>
        <dbReference type="ChEBI" id="CHEBI:60240"/>
    </ligand>
</feature>
<evidence type="ECO:0000313" key="11">
    <source>
        <dbReference type="Proteomes" id="UP000019109"/>
    </source>
</evidence>
<comment type="pathway">
    <text evidence="2 7">Isoprenoid biosynthesis; isopentenyl diphosphate biosynthesis via DXP pathway; isopentenyl diphosphate from 1-deoxy-D-xylulose 5-phosphate: step 4/6.</text>
</comment>
<organism evidence="10 11">
    <name type="scientific">Acetivibrio straminisolvens JCM 21531</name>
    <dbReference type="NCBI Taxonomy" id="1294263"/>
    <lineage>
        <taxon>Bacteria</taxon>
        <taxon>Bacillati</taxon>
        <taxon>Bacillota</taxon>
        <taxon>Clostridia</taxon>
        <taxon>Eubacteriales</taxon>
        <taxon>Oscillospiraceae</taxon>
        <taxon>Acetivibrio</taxon>
    </lineage>
</organism>
<keyword evidence="4 7" id="KW-0479">Metal-binding</keyword>
<dbReference type="PROSITE" id="PS01350">
    <property type="entry name" value="ISPF"/>
    <property type="match status" value="1"/>
</dbReference>
<feature type="binding site" evidence="7">
    <location>
        <position position="45"/>
    </location>
    <ligand>
        <name>a divalent metal cation</name>
        <dbReference type="ChEBI" id="CHEBI:60240"/>
    </ligand>
</feature>
<dbReference type="GO" id="GO:0046872">
    <property type="term" value="F:metal ion binding"/>
    <property type="evidence" value="ECO:0007669"/>
    <property type="project" value="UniProtKB-KW"/>
</dbReference>
<dbReference type="UniPathway" id="UPA00056">
    <property type="reaction ID" value="UER00095"/>
</dbReference>
<dbReference type="EC" id="4.6.1.12" evidence="3 7"/>
<dbReference type="SUPFAM" id="SSF69765">
    <property type="entry name" value="IpsF-like"/>
    <property type="match status" value="1"/>
</dbReference>
<comment type="subunit">
    <text evidence="7">Homotrimer.</text>
</comment>
<dbReference type="GO" id="GO:0008685">
    <property type="term" value="F:2-C-methyl-D-erythritol 2,4-cyclodiphosphate synthase activity"/>
    <property type="evidence" value="ECO:0007669"/>
    <property type="project" value="UniProtKB-UniRule"/>
</dbReference>
<accession>W4V9Q3</accession>
<evidence type="ECO:0000256" key="7">
    <source>
        <dbReference type="HAMAP-Rule" id="MF_00107"/>
    </source>
</evidence>
<feature type="binding site" evidence="7">
    <location>
        <begin position="8"/>
        <end position="10"/>
    </location>
    <ligand>
        <name>4-CDP-2-C-methyl-D-erythritol 2-phosphate</name>
        <dbReference type="ChEBI" id="CHEBI:57919"/>
    </ligand>
</feature>
<comment type="function">
    <text evidence="7">Involved in the biosynthesis of isopentenyl diphosphate (IPP) and dimethylallyl diphosphate (DMAPP), two major building blocks of isoprenoid compounds. Catalyzes the conversion of 4-diphosphocytidyl-2-C-methyl-D-erythritol 2-phosphate (CDP-ME2P) to 2-C-methyl-D-erythritol 2,4-cyclodiphosphate (ME-CPP) with a corresponding release of cytidine 5-monophosphate (CMP).</text>
</comment>
<name>W4V9Q3_9FIRM</name>
<dbReference type="GO" id="GO:0019288">
    <property type="term" value="P:isopentenyl diphosphate biosynthetic process, methylerythritol 4-phosphate pathway"/>
    <property type="evidence" value="ECO:0007669"/>
    <property type="project" value="UniProtKB-UniRule"/>
</dbReference>
<proteinExistence type="inferred from homology"/>
<evidence type="ECO:0000256" key="5">
    <source>
        <dbReference type="ARBA" id="ARBA00023229"/>
    </source>
</evidence>
<dbReference type="OrthoDB" id="9804336at2"/>
<evidence type="ECO:0000256" key="4">
    <source>
        <dbReference type="ARBA" id="ARBA00022723"/>
    </source>
</evidence>
<feature type="binding site" evidence="7">
    <location>
        <position position="10"/>
    </location>
    <ligand>
        <name>a divalent metal cation</name>
        <dbReference type="ChEBI" id="CHEBI:60240"/>
    </ligand>
</feature>
<comment type="similarity">
    <text evidence="7 8">Belongs to the IspF family.</text>
</comment>
<dbReference type="HAMAP" id="MF_00107">
    <property type="entry name" value="IspF"/>
    <property type="match status" value="1"/>
</dbReference>
<evidence type="ECO:0000256" key="2">
    <source>
        <dbReference type="ARBA" id="ARBA00004709"/>
    </source>
</evidence>
<feature type="site" description="Transition state stabilizer" evidence="7">
    <location>
        <position position="37"/>
    </location>
</feature>
<evidence type="ECO:0000256" key="8">
    <source>
        <dbReference type="RuleBase" id="RU004395"/>
    </source>
</evidence>
<dbReference type="InterPro" id="IPR036571">
    <property type="entry name" value="MECDP_synthase_sf"/>
</dbReference>
<comment type="caution">
    <text evidence="10">The sequence shown here is derived from an EMBL/GenBank/DDBJ whole genome shotgun (WGS) entry which is preliminary data.</text>
</comment>
<dbReference type="Pfam" id="PF02542">
    <property type="entry name" value="YgbB"/>
    <property type="match status" value="1"/>
</dbReference>
<dbReference type="InterPro" id="IPR003526">
    <property type="entry name" value="MECDP_synthase"/>
</dbReference>
<keyword evidence="11" id="KW-1185">Reference proteome</keyword>